<dbReference type="InterPro" id="IPR050090">
    <property type="entry name" value="Tyrosine_recombinase_XerCD"/>
</dbReference>
<feature type="active site" description="O-(3'-phospho-DNA)-tyrosine intermediate" evidence="9">
    <location>
        <position position="296"/>
    </location>
</feature>
<dbReference type="GO" id="GO:0051301">
    <property type="term" value="P:cell division"/>
    <property type="evidence" value="ECO:0007669"/>
    <property type="project" value="UniProtKB-KW"/>
</dbReference>
<evidence type="ECO:0000256" key="5">
    <source>
        <dbReference type="ARBA" id="ARBA00022908"/>
    </source>
</evidence>
<evidence type="ECO:0000256" key="3">
    <source>
        <dbReference type="ARBA" id="ARBA00022618"/>
    </source>
</evidence>
<evidence type="ECO:0000259" key="10">
    <source>
        <dbReference type="PROSITE" id="PS51898"/>
    </source>
</evidence>
<evidence type="ECO:0000256" key="4">
    <source>
        <dbReference type="ARBA" id="ARBA00022829"/>
    </source>
</evidence>
<dbReference type="GO" id="GO:0006313">
    <property type="term" value="P:DNA transposition"/>
    <property type="evidence" value="ECO:0007669"/>
    <property type="project" value="UniProtKB-UniRule"/>
</dbReference>
<feature type="active site" evidence="9">
    <location>
        <position position="264"/>
    </location>
</feature>
<keyword evidence="4 9" id="KW-0159">Chromosome partition</keyword>
<evidence type="ECO:0000256" key="1">
    <source>
        <dbReference type="ARBA" id="ARBA00004496"/>
    </source>
</evidence>
<dbReference type="EMBL" id="FUWS01000009">
    <property type="protein sequence ID" value="SKA27277.1"/>
    <property type="molecule type" value="Genomic_DNA"/>
</dbReference>
<comment type="function">
    <text evidence="9">Site-specific tyrosine recombinase, which acts by catalyzing the cutting and rejoining of the recombining DNA molecules. The XerC-XerD complex is essential to convert dimers of the bacterial chromosome into monomers to permit their segregation at cell division. It also contributes to the segregational stability of plasmids.</text>
</comment>
<dbReference type="RefSeq" id="WP_078762785.1">
    <property type="nucleotide sequence ID" value="NZ_FUWS01000009.1"/>
</dbReference>
<dbReference type="AlphaFoldDB" id="A0A1T4SGF8"/>
<feature type="active site" evidence="9">
    <location>
        <position position="261"/>
    </location>
</feature>
<accession>A0A1T4SGF8</accession>
<dbReference type="InterPro" id="IPR010998">
    <property type="entry name" value="Integrase_recombinase_N"/>
</dbReference>
<dbReference type="InterPro" id="IPR002104">
    <property type="entry name" value="Integrase_catalytic"/>
</dbReference>
<sequence>MNEEHGEERSLHAGPPGEGAAVLDDFVRHLDAELGRSPHTVRAYLGDLRDLLGYLDRVGTRLEELDIAVLRAWLADLHGRGLGRATLARRIAAARVFTAFLHRTGRLDHDFGRLLATPKRHRPLPAVLDERQTAEALAPLHDDDDASPAALRRQAVVEVLYATGIRVAELCGLDVDDLDEERGTLRVLGKGGRERVVPIGRPALEALRRWLGEGRPAWAGPDSGAAMFLGARGGRLGTRTARRDVHERMSAASPETDTAPHGLRHSAATHLLNGGADLRSVQEILGHSSLASTQIYTHVSIERLTRVYNRAHPRA</sequence>
<dbReference type="SUPFAM" id="SSF56349">
    <property type="entry name" value="DNA breaking-rejoining enzymes"/>
    <property type="match status" value="1"/>
</dbReference>
<evidence type="ECO:0000259" key="11">
    <source>
        <dbReference type="PROSITE" id="PS51900"/>
    </source>
</evidence>
<dbReference type="Proteomes" id="UP000190637">
    <property type="component" value="Unassembled WGS sequence"/>
</dbReference>
<keyword evidence="5 9" id="KW-0229">DNA integration</keyword>
<dbReference type="GO" id="GO:0005737">
    <property type="term" value="C:cytoplasm"/>
    <property type="evidence" value="ECO:0007669"/>
    <property type="project" value="UniProtKB-SubCell"/>
</dbReference>
<dbReference type="Gene3D" id="1.10.443.10">
    <property type="entry name" value="Intergrase catalytic core"/>
    <property type="match status" value="1"/>
</dbReference>
<keyword evidence="7 9" id="KW-0233">DNA recombination</keyword>
<dbReference type="InterPro" id="IPR004107">
    <property type="entry name" value="Integrase_SAM-like_N"/>
</dbReference>
<feature type="active site" evidence="9">
    <location>
        <position position="287"/>
    </location>
</feature>
<keyword evidence="13" id="KW-1185">Reference proteome</keyword>
<evidence type="ECO:0000313" key="12">
    <source>
        <dbReference type="EMBL" id="SKA27277.1"/>
    </source>
</evidence>
<keyword evidence="6 9" id="KW-0238">DNA-binding</keyword>
<dbReference type="SUPFAM" id="SSF47823">
    <property type="entry name" value="lambda integrase-like, N-terminal domain"/>
    <property type="match status" value="1"/>
</dbReference>
<dbReference type="InterPro" id="IPR013762">
    <property type="entry name" value="Integrase-like_cat_sf"/>
</dbReference>
<dbReference type="InterPro" id="IPR011010">
    <property type="entry name" value="DNA_brk_join_enz"/>
</dbReference>
<dbReference type="STRING" id="1122192.SAMN02745673_03535"/>
<dbReference type="OrthoDB" id="9801717at2"/>
<dbReference type="GO" id="GO:0007059">
    <property type="term" value="P:chromosome segregation"/>
    <property type="evidence" value="ECO:0007669"/>
    <property type="project" value="UniProtKB-UniRule"/>
</dbReference>
<evidence type="ECO:0000313" key="13">
    <source>
        <dbReference type="Proteomes" id="UP000190637"/>
    </source>
</evidence>
<reference evidence="12 13" key="1">
    <citation type="submission" date="2017-02" db="EMBL/GenBank/DDBJ databases">
        <authorList>
            <person name="Peterson S.W."/>
        </authorList>
    </citation>
    <scope>NUCLEOTIDE SEQUENCE [LARGE SCALE GENOMIC DNA]</scope>
    <source>
        <strain evidence="12 13">DSM 45154</strain>
    </source>
</reference>
<dbReference type="Gene3D" id="1.10.150.130">
    <property type="match status" value="1"/>
</dbReference>
<name>A0A1T4SGF8_9ACTN</name>
<dbReference type="Pfam" id="PF00589">
    <property type="entry name" value="Phage_integrase"/>
    <property type="match status" value="1"/>
</dbReference>
<evidence type="ECO:0000256" key="6">
    <source>
        <dbReference type="ARBA" id="ARBA00023125"/>
    </source>
</evidence>
<dbReference type="InterPro" id="IPR044068">
    <property type="entry name" value="CB"/>
</dbReference>
<dbReference type="Pfam" id="PF02899">
    <property type="entry name" value="Phage_int_SAM_1"/>
    <property type="match status" value="1"/>
</dbReference>
<comment type="subunit">
    <text evidence="9">Forms a cyclic heterotetrameric complex composed of two molecules of XerC and two molecules of XerD.</text>
</comment>
<protein>
    <recommendedName>
        <fullName evidence="9">Tyrosine recombinase XerC</fullName>
    </recommendedName>
</protein>
<dbReference type="InterPro" id="IPR023009">
    <property type="entry name" value="Tyrosine_recombinase_XerC/XerD"/>
</dbReference>
<feature type="domain" description="Core-binding (CB)" evidence="11">
    <location>
        <begin position="17"/>
        <end position="102"/>
    </location>
</feature>
<dbReference type="HAMAP" id="MF_01808">
    <property type="entry name" value="Recomb_XerC_XerD"/>
    <property type="match status" value="1"/>
</dbReference>
<dbReference type="PROSITE" id="PS51900">
    <property type="entry name" value="CB"/>
    <property type="match status" value="1"/>
</dbReference>
<dbReference type="CDD" id="cd00798">
    <property type="entry name" value="INT_XerDC_C"/>
    <property type="match status" value="1"/>
</dbReference>
<keyword evidence="8 9" id="KW-0131">Cell cycle</keyword>
<feature type="active site" evidence="9">
    <location>
        <position position="190"/>
    </location>
</feature>
<dbReference type="PANTHER" id="PTHR30349">
    <property type="entry name" value="PHAGE INTEGRASE-RELATED"/>
    <property type="match status" value="1"/>
</dbReference>
<evidence type="ECO:0000256" key="8">
    <source>
        <dbReference type="ARBA" id="ARBA00023306"/>
    </source>
</evidence>
<evidence type="ECO:0000256" key="9">
    <source>
        <dbReference type="HAMAP-Rule" id="MF_01808"/>
    </source>
</evidence>
<dbReference type="PANTHER" id="PTHR30349:SF77">
    <property type="entry name" value="TYROSINE RECOMBINASE XERC"/>
    <property type="match status" value="1"/>
</dbReference>
<keyword evidence="3 9" id="KW-0132">Cell division</keyword>
<comment type="similarity">
    <text evidence="9">Belongs to the 'phage' integrase family. XerC subfamily.</text>
</comment>
<dbReference type="GO" id="GO:0003677">
    <property type="term" value="F:DNA binding"/>
    <property type="evidence" value="ECO:0007669"/>
    <property type="project" value="UniProtKB-UniRule"/>
</dbReference>
<comment type="subcellular location">
    <subcellularLocation>
        <location evidence="1 9">Cytoplasm</location>
    </subcellularLocation>
</comment>
<feature type="active site" evidence="9">
    <location>
        <position position="166"/>
    </location>
</feature>
<organism evidence="12 13">
    <name type="scientific">Marinactinospora thermotolerans DSM 45154</name>
    <dbReference type="NCBI Taxonomy" id="1122192"/>
    <lineage>
        <taxon>Bacteria</taxon>
        <taxon>Bacillati</taxon>
        <taxon>Actinomycetota</taxon>
        <taxon>Actinomycetes</taxon>
        <taxon>Streptosporangiales</taxon>
        <taxon>Nocardiopsidaceae</taxon>
        <taxon>Marinactinospora</taxon>
    </lineage>
</organism>
<dbReference type="PROSITE" id="PS51898">
    <property type="entry name" value="TYR_RECOMBINASE"/>
    <property type="match status" value="1"/>
</dbReference>
<proteinExistence type="inferred from homology"/>
<evidence type="ECO:0000256" key="2">
    <source>
        <dbReference type="ARBA" id="ARBA00022490"/>
    </source>
</evidence>
<evidence type="ECO:0000256" key="7">
    <source>
        <dbReference type="ARBA" id="ARBA00023172"/>
    </source>
</evidence>
<feature type="domain" description="Tyr recombinase" evidence="10">
    <location>
        <begin position="123"/>
        <end position="309"/>
    </location>
</feature>
<keyword evidence="2 9" id="KW-0963">Cytoplasm</keyword>
<dbReference type="GO" id="GO:0009037">
    <property type="term" value="F:tyrosine-based site-specific recombinase activity"/>
    <property type="evidence" value="ECO:0007669"/>
    <property type="project" value="UniProtKB-UniRule"/>
</dbReference>
<gene>
    <name evidence="9" type="primary">xerC</name>
    <name evidence="12" type="ORF">SAMN02745673_03535</name>
</gene>